<organism evidence="1 2">
    <name type="scientific">Parasitella parasitica</name>
    <dbReference type="NCBI Taxonomy" id="35722"/>
    <lineage>
        <taxon>Eukaryota</taxon>
        <taxon>Fungi</taxon>
        <taxon>Fungi incertae sedis</taxon>
        <taxon>Mucoromycota</taxon>
        <taxon>Mucoromycotina</taxon>
        <taxon>Mucoromycetes</taxon>
        <taxon>Mucorales</taxon>
        <taxon>Mucorineae</taxon>
        <taxon>Mucoraceae</taxon>
        <taxon>Parasitella</taxon>
    </lineage>
</organism>
<dbReference type="EMBL" id="LN727569">
    <property type="protein sequence ID" value="CEP12189.1"/>
    <property type="molecule type" value="Genomic_DNA"/>
</dbReference>
<proteinExistence type="predicted"/>
<evidence type="ECO:0008006" key="3">
    <source>
        <dbReference type="Google" id="ProtNLM"/>
    </source>
</evidence>
<dbReference type="Proteomes" id="UP000054107">
    <property type="component" value="Unassembled WGS sequence"/>
</dbReference>
<dbReference type="OrthoDB" id="2432002at2759"/>
<accession>A0A0B7NAY8</accession>
<dbReference type="PANTHER" id="PTHR31569">
    <property type="entry name" value="SWIM-TYPE DOMAIN-CONTAINING PROTEIN"/>
    <property type="match status" value="1"/>
</dbReference>
<reference evidence="1 2" key="1">
    <citation type="submission" date="2014-09" db="EMBL/GenBank/DDBJ databases">
        <authorList>
            <person name="Ellenberger Sabrina"/>
        </authorList>
    </citation>
    <scope>NUCLEOTIDE SEQUENCE [LARGE SCALE GENOMIC DNA]</scope>
    <source>
        <strain evidence="1 2">CBS 412.66</strain>
    </source>
</reference>
<sequence length="313" mass="35489">MSRLRRQELDGRTPVQSMIDFLATQGEYRFEIRTNDAGLNIFKTAPLTDRERAIEQVFPQASNLLCRWHISKNILTKLATSLGRGGGLTEARRNEIMRMWTSIVGDSHTEEEWTANFDHFASQPEFQLPSEDSDGNEELVGHPFIAYIKETWEGDRIKFIVTYTDNIKRFNTCNTSRVEGAHAYVKGFIESSNMDIDKVVRRMNTAINVQLEKLSAEESTGRIRVDTAIRAERIFNSVAVKLEVCSPVVNALPACTQSGYDENKISEVNAQLEEEFSNQVFAAEAREARRTLADMGRASVLFTPNVVDQVNER</sequence>
<name>A0A0B7NAY8_9FUNG</name>
<dbReference type="AlphaFoldDB" id="A0A0B7NAY8"/>
<evidence type="ECO:0000313" key="1">
    <source>
        <dbReference type="EMBL" id="CEP12189.1"/>
    </source>
</evidence>
<keyword evidence="2" id="KW-1185">Reference proteome</keyword>
<evidence type="ECO:0000313" key="2">
    <source>
        <dbReference type="Proteomes" id="UP000054107"/>
    </source>
</evidence>
<dbReference type="PANTHER" id="PTHR31569:SF4">
    <property type="entry name" value="SWIM-TYPE DOMAIN-CONTAINING PROTEIN"/>
    <property type="match status" value="1"/>
</dbReference>
<dbReference type="InterPro" id="IPR052579">
    <property type="entry name" value="Zinc_finger_SWIM"/>
</dbReference>
<gene>
    <name evidence="1" type="primary">PARPA_06122.1 scaffold 21287</name>
</gene>
<protein>
    <recommendedName>
        <fullName evidence="3">MULE transposase domain-containing protein</fullName>
    </recommendedName>
</protein>